<dbReference type="PROSITE" id="PS50022">
    <property type="entry name" value="FA58C_3"/>
    <property type="match status" value="1"/>
</dbReference>
<evidence type="ECO:0000256" key="1">
    <source>
        <dbReference type="ARBA" id="ARBA00004370"/>
    </source>
</evidence>
<name>A0ABN8S220_9CNID</name>
<proteinExistence type="predicted"/>
<dbReference type="PANTHER" id="PTHR46730">
    <property type="entry name" value="POLYCYSTIN-1"/>
    <property type="match status" value="1"/>
</dbReference>
<reference evidence="7 8" key="1">
    <citation type="submission" date="2022-05" db="EMBL/GenBank/DDBJ databases">
        <authorList>
            <consortium name="Genoscope - CEA"/>
            <person name="William W."/>
        </authorList>
    </citation>
    <scope>NUCLEOTIDE SEQUENCE [LARGE SCALE GENOMIC DNA]</scope>
</reference>
<keyword evidence="2" id="KW-0812">Transmembrane</keyword>
<keyword evidence="8" id="KW-1185">Reference proteome</keyword>
<sequence length="735" mass="84130">MENMMITDKQISASSEYAHNLAAIYGRVNSRNCWVAKNRNWHQWLQIDLVGHNYIVTRVATQGRHCRCTQWVKSFFLQYKGRDDETFQDYKAQGETTRKDFFGNSDGDRVIYHNLAPPIIKARFIRFRPTHWNHFIAMRVELYGCKETRKVTFSWSIFNITYPPLNISANNHSLAPNNLELHIRRRMLTTGLKLVIFELIVEGGELASRDFAFLDVHESALVASITGGSEVARSIKKPVTVDGSRSFDPEYEVETHAMTFSWFVLEPIDNGYMSGRINGSDTNSSFTRQLETLNTTSAMALNETRNRSSQTFLKALEYFETHMGHMPVVLRTDVFKEHATYGKIILNNAQLITNTTYYIILTVQSDRRIAHTVQTLHLRDEEMVEIGIRCVLNCAPVVSSSSTISLRSLFLSPCDENGCYTSLIYNWKMFRKGGNSSHFVWTYETDLARYLLTKVDSKNLVLKPQELSPGFEYRLTVDVRSLFGERGWAEYQFKTSEAPTGGSCNATQLERDGLQIALNISCEGWADSDQPLMYEFYRKLDDGTFDMLWYGSLSQCIVHLTPLAPEFKVDLKVDILDALGAVTEKFLQIQVFSSPEPKNDEMIYEALKQMADDMDRFLMLDQSNLVIRRAESLLDSAKMAKNRINETFHEWVIEHVISRVTKVNAESLERLFQVAIMLGKATEDIDKLTTKNMVTYKTLSALASASASFWEVSENGSRPCCYNRSTFKTVFDVLQ</sequence>
<keyword evidence="4" id="KW-1133">Transmembrane helix</keyword>
<dbReference type="SMART" id="SM00231">
    <property type="entry name" value="FA58C"/>
    <property type="match status" value="1"/>
</dbReference>
<evidence type="ECO:0000259" key="6">
    <source>
        <dbReference type="PROSITE" id="PS50022"/>
    </source>
</evidence>
<evidence type="ECO:0000256" key="4">
    <source>
        <dbReference type="ARBA" id="ARBA00022989"/>
    </source>
</evidence>
<protein>
    <recommendedName>
        <fullName evidence="6">F5/8 type C domain-containing protein</fullName>
    </recommendedName>
</protein>
<dbReference type="InterPro" id="IPR000421">
    <property type="entry name" value="FA58C"/>
</dbReference>
<comment type="caution">
    <text evidence="7">The sequence shown here is derived from an EMBL/GenBank/DDBJ whole genome shotgun (WGS) entry which is preliminary data.</text>
</comment>
<dbReference type="PANTHER" id="PTHR46730:SF1">
    <property type="entry name" value="PLAT DOMAIN-CONTAINING PROTEIN"/>
    <property type="match status" value="1"/>
</dbReference>
<dbReference type="InterPro" id="IPR008979">
    <property type="entry name" value="Galactose-bd-like_sf"/>
</dbReference>
<dbReference type="InterPro" id="IPR002859">
    <property type="entry name" value="PKD/REJ-like"/>
</dbReference>
<accession>A0ABN8S220</accession>
<evidence type="ECO:0000256" key="3">
    <source>
        <dbReference type="ARBA" id="ARBA00022737"/>
    </source>
</evidence>
<dbReference type="Pfam" id="PF02010">
    <property type="entry name" value="REJ"/>
    <property type="match status" value="1"/>
</dbReference>
<feature type="domain" description="F5/8 type C" evidence="6">
    <location>
        <begin position="1"/>
        <end position="145"/>
    </location>
</feature>
<evidence type="ECO:0000313" key="8">
    <source>
        <dbReference type="Proteomes" id="UP001159405"/>
    </source>
</evidence>
<evidence type="ECO:0000256" key="5">
    <source>
        <dbReference type="ARBA" id="ARBA00023136"/>
    </source>
</evidence>
<comment type="subcellular location">
    <subcellularLocation>
        <location evidence="1">Membrane</location>
    </subcellularLocation>
</comment>
<dbReference type="SUPFAM" id="SSF49785">
    <property type="entry name" value="Galactose-binding domain-like"/>
    <property type="match status" value="1"/>
</dbReference>
<organism evidence="7 8">
    <name type="scientific">Porites lobata</name>
    <dbReference type="NCBI Taxonomy" id="104759"/>
    <lineage>
        <taxon>Eukaryota</taxon>
        <taxon>Metazoa</taxon>
        <taxon>Cnidaria</taxon>
        <taxon>Anthozoa</taxon>
        <taxon>Hexacorallia</taxon>
        <taxon>Scleractinia</taxon>
        <taxon>Fungiina</taxon>
        <taxon>Poritidae</taxon>
        <taxon>Porites</taxon>
    </lineage>
</organism>
<evidence type="ECO:0000313" key="7">
    <source>
        <dbReference type="EMBL" id="CAH3185593.1"/>
    </source>
</evidence>
<dbReference type="CDD" id="cd00057">
    <property type="entry name" value="FA58C"/>
    <property type="match status" value="1"/>
</dbReference>
<keyword evidence="3" id="KW-0677">Repeat</keyword>
<evidence type="ECO:0000256" key="2">
    <source>
        <dbReference type="ARBA" id="ARBA00022692"/>
    </source>
</evidence>
<dbReference type="Gene3D" id="2.60.120.260">
    <property type="entry name" value="Galactose-binding domain-like"/>
    <property type="match status" value="1"/>
</dbReference>
<dbReference type="Proteomes" id="UP001159405">
    <property type="component" value="Unassembled WGS sequence"/>
</dbReference>
<dbReference type="PROSITE" id="PS01286">
    <property type="entry name" value="FA58C_2"/>
    <property type="match status" value="1"/>
</dbReference>
<dbReference type="EMBL" id="CALNXK010000434">
    <property type="protein sequence ID" value="CAH3185593.1"/>
    <property type="molecule type" value="Genomic_DNA"/>
</dbReference>
<gene>
    <name evidence="7" type="ORF">PLOB_00033035</name>
</gene>
<keyword evidence="5" id="KW-0472">Membrane</keyword>